<protein>
    <submittedName>
        <fullName evidence="1">Uncharacterized protein</fullName>
    </submittedName>
</protein>
<organism evidence="1 2">
    <name type="scientific">Elizabethkingia occulta</name>
    <dbReference type="NCBI Taxonomy" id="1867263"/>
    <lineage>
        <taxon>Bacteria</taxon>
        <taxon>Pseudomonadati</taxon>
        <taxon>Bacteroidota</taxon>
        <taxon>Flavobacteriia</taxon>
        <taxon>Flavobacteriales</taxon>
        <taxon>Weeksellaceae</taxon>
        <taxon>Elizabethkingia</taxon>
    </lineage>
</organism>
<dbReference type="EMBL" id="MAHX01000006">
    <property type="protein sequence ID" value="OPC67893.1"/>
    <property type="molecule type" value="Genomic_DNA"/>
</dbReference>
<reference evidence="1 2" key="1">
    <citation type="submission" date="2016-06" db="EMBL/GenBank/DDBJ databases">
        <title>Revisiting the taxonomy of the Elizabethkingia Genus based on Whole-Genome Sequencing, Optical Mapping, and MALDI-TOF.</title>
        <authorList>
            <person name="Nicholson A.C."/>
        </authorList>
    </citation>
    <scope>NUCLEOTIDE SEQUENCE [LARGE SCALE GENOMIC DNA]</scope>
    <source>
        <strain evidence="1 2">G4070</strain>
    </source>
</reference>
<name>A0A1T3MTD4_9FLAO</name>
<dbReference type="AlphaFoldDB" id="A0A1T3MTD4"/>
<keyword evidence="2" id="KW-1185">Reference proteome</keyword>
<comment type="caution">
    <text evidence="1">The sequence shown here is derived from an EMBL/GenBank/DDBJ whole genome shotgun (WGS) entry which is preliminary data.</text>
</comment>
<accession>A0A1T3MTD4</accession>
<sequence length="121" mass="14359">MKLILNIFFIFYLVFKPLMPVLDYAVNYNYISEELCVNKNNPKLHCNGKCYLEKELAKNTQDDAQSSKTKNQGQKITDLCLPVEISEIQTGYYILTIRDKNIYKENYHYFFLKPIFRPPVF</sequence>
<evidence type="ECO:0000313" key="2">
    <source>
        <dbReference type="Proteomes" id="UP000190813"/>
    </source>
</evidence>
<evidence type="ECO:0000313" key="1">
    <source>
        <dbReference type="EMBL" id="OPC67893.1"/>
    </source>
</evidence>
<dbReference type="RefSeq" id="WP_078771025.1">
    <property type="nucleotide sequence ID" value="NZ_JBKJBK010000010.1"/>
</dbReference>
<proteinExistence type="predicted"/>
<dbReference type="Proteomes" id="UP000190813">
    <property type="component" value="Unassembled WGS sequence"/>
</dbReference>
<gene>
    <name evidence="1" type="ORF">BAZ10_14960</name>
</gene>